<evidence type="ECO:0000256" key="1">
    <source>
        <dbReference type="SAM" id="MobiDB-lite"/>
    </source>
</evidence>
<feature type="non-terminal residue" evidence="2">
    <location>
        <position position="1"/>
    </location>
</feature>
<evidence type="ECO:0000313" key="3">
    <source>
        <dbReference type="Proteomes" id="UP000826195"/>
    </source>
</evidence>
<comment type="caution">
    <text evidence="2">The sequence shown here is derived from an EMBL/GenBank/DDBJ whole genome shotgun (WGS) entry which is preliminary data.</text>
</comment>
<dbReference type="Proteomes" id="UP000826195">
    <property type="component" value="Unassembled WGS sequence"/>
</dbReference>
<evidence type="ECO:0000313" key="2">
    <source>
        <dbReference type="EMBL" id="KAH0548402.1"/>
    </source>
</evidence>
<feature type="compositionally biased region" description="Basic and acidic residues" evidence="1">
    <location>
        <begin position="55"/>
        <end position="65"/>
    </location>
</feature>
<dbReference type="EMBL" id="JAHXZJ010001870">
    <property type="protein sequence ID" value="KAH0548402.1"/>
    <property type="molecule type" value="Genomic_DNA"/>
</dbReference>
<accession>A0AAV7IA78</accession>
<keyword evidence="3" id="KW-1185">Reference proteome</keyword>
<reference evidence="2 3" key="1">
    <citation type="journal article" date="2021" name="J. Hered.">
        <title>A chromosome-level genome assembly of the parasitoid wasp, Cotesia glomerata (Hymenoptera: Braconidae).</title>
        <authorList>
            <person name="Pinto B.J."/>
            <person name="Weis J.J."/>
            <person name="Gamble T."/>
            <person name="Ode P.J."/>
            <person name="Paul R."/>
            <person name="Zaspel J.M."/>
        </authorList>
    </citation>
    <scope>NUCLEOTIDE SEQUENCE [LARGE SCALE GENOMIC DNA]</scope>
    <source>
        <strain evidence="2">CgM1</strain>
    </source>
</reference>
<organism evidence="2 3">
    <name type="scientific">Cotesia glomerata</name>
    <name type="common">Lepidopteran parasitic wasp</name>
    <name type="synonym">Apanteles glomeratus</name>
    <dbReference type="NCBI Taxonomy" id="32391"/>
    <lineage>
        <taxon>Eukaryota</taxon>
        <taxon>Metazoa</taxon>
        <taxon>Ecdysozoa</taxon>
        <taxon>Arthropoda</taxon>
        <taxon>Hexapoda</taxon>
        <taxon>Insecta</taxon>
        <taxon>Pterygota</taxon>
        <taxon>Neoptera</taxon>
        <taxon>Endopterygota</taxon>
        <taxon>Hymenoptera</taxon>
        <taxon>Apocrita</taxon>
        <taxon>Ichneumonoidea</taxon>
        <taxon>Braconidae</taxon>
        <taxon>Microgastrinae</taxon>
        <taxon>Cotesia</taxon>
    </lineage>
</organism>
<dbReference type="AlphaFoldDB" id="A0AAV7IA78"/>
<sequence length="193" mass="22288">ECQKKPKEENEYENWKGLGKNETATDYDWATDYGNVSDQVEHNDSATVSENPIDLMKDHNIDDDHNYSSISIQEKHEDSNINTKIINKEINSSDEEPPSEHENNQNDSVVSFEDQNDSSYNQNFNEDKNYCLDISTASLKNHKIIDDGLLNIDFQTKDKQKIRKFYPSMPLMAKCHKFKTSLPFQHSYSITAA</sequence>
<feature type="region of interest" description="Disordered" evidence="1">
    <location>
        <begin position="1"/>
        <end position="65"/>
    </location>
</feature>
<gene>
    <name evidence="2" type="ORF">KQX54_001061</name>
</gene>
<protein>
    <submittedName>
        <fullName evidence="2">Uncharacterized protein</fullName>
    </submittedName>
</protein>
<name>A0AAV7IA78_COTGL</name>
<proteinExistence type="predicted"/>